<feature type="transmembrane region" description="Helical" evidence="1">
    <location>
        <begin position="85"/>
        <end position="104"/>
    </location>
</feature>
<protein>
    <submittedName>
        <fullName evidence="2">DUF2214 family protein</fullName>
    </submittedName>
</protein>
<gene>
    <name evidence="2" type="ORF">VPK24_12590</name>
</gene>
<evidence type="ECO:0000313" key="3">
    <source>
        <dbReference type="Proteomes" id="UP001604335"/>
    </source>
</evidence>
<feature type="transmembrane region" description="Helical" evidence="1">
    <location>
        <begin position="125"/>
        <end position="145"/>
    </location>
</feature>
<name>A0ABW7CBT1_9CYAN</name>
<keyword evidence="1" id="KW-0812">Transmembrane</keyword>
<dbReference type="RefSeq" id="WP_393013870.1">
    <property type="nucleotide sequence ID" value="NZ_JAZAQF010000076.1"/>
</dbReference>
<keyword evidence="3" id="KW-1185">Reference proteome</keyword>
<dbReference type="InterPro" id="IPR018706">
    <property type="entry name" value="DUF2214_membrane"/>
</dbReference>
<proteinExistence type="predicted"/>
<evidence type="ECO:0000313" key="2">
    <source>
        <dbReference type="EMBL" id="MFG3818481.1"/>
    </source>
</evidence>
<comment type="caution">
    <text evidence="2">The sequence shown here is derived from an EMBL/GenBank/DDBJ whole genome shotgun (WGS) entry which is preliminary data.</text>
</comment>
<dbReference type="Proteomes" id="UP001604335">
    <property type="component" value="Unassembled WGS sequence"/>
</dbReference>
<organism evidence="2 3">
    <name type="scientific">Limnothrix redekei LRLZ20PSL1</name>
    <dbReference type="NCBI Taxonomy" id="3112953"/>
    <lineage>
        <taxon>Bacteria</taxon>
        <taxon>Bacillati</taxon>
        <taxon>Cyanobacteriota</taxon>
        <taxon>Cyanophyceae</taxon>
        <taxon>Pseudanabaenales</taxon>
        <taxon>Pseudanabaenaceae</taxon>
        <taxon>Limnothrix</taxon>
    </lineage>
</organism>
<accession>A0ABW7CBT1</accession>
<sequence length="148" mass="16423">MWPSAITAYFHYLSFMLAFGAVAVELLTLKKELSIAEAWRILIADVIYGISASLVLFTGVLRVLYFGKGADYYLGNPIFYTKVGLFLLVGALSIYPTISFVSWIGSLRAGKVPQLGQTQFQWLSWLIRIELVGWISLPLLAALLARSA</sequence>
<feature type="transmembrane region" description="Helical" evidence="1">
    <location>
        <begin position="41"/>
        <end position="65"/>
    </location>
</feature>
<evidence type="ECO:0000256" key="1">
    <source>
        <dbReference type="SAM" id="Phobius"/>
    </source>
</evidence>
<keyword evidence="1" id="KW-0472">Membrane</keyword>
<dbReference type="Pfam" id="PF09980">
    <property type="entry name" value="DUF2214"/>
    <property type="match status" value="1"/>
</dbReference>
<dbReference type="EMBL" id="JAZAQF010000076">
    <property type="protein sequence ID" value="MFG3818481.1"/>
    <property type="molecule type" value="Genomic_DNA"/>
</dbReference>
<keyword evidence="1" id="KW-1133">Transmembrane helix</keyword>
<reference evidence="3" key="1">
    <citation type="journal article" date="2024" name="Algal Res.">
        <title>Biochemical, toxicological and genomic investigation of a high-biomass producing Limnothrix strain isolated from Italian shallow drinking water reservoir.</title>
        <authorList>
            <person name="Simonazzi M."/>
            <person name="Shishido T.K."/>
            <person name="Delbaje E."/>
            <person name="Wahlsten M."/>
            <person name="Fewer D.P."/>
            <person name="Sivonen K."/>
            <person name="Pezzolesi L."/>
            <person name="Pistocchi R."/>
        </authorList>
    </citation>
    <scope>NUCLEOTIDE SEQUENCE [LARGE SCALE GENOMIC DNA]</scope>
    <source>
        <strain evidence="3">LRLZ20PSL1</strain>
    </source>
</reference>
<feature type="transmembrane region" description="Helical" evidence="1">
    <location>
        <begin position="6"/>
        <end position="29"/>
    </location>
</feature>